<dbReference type="InterPro" id="IPR024079">
    <property type="entry name" value="MetalloPept_cat_dom_sf"/>
</dbReference>
<dbReference type="VEuPathDB" id="VectorBase:ISCP_033366"/>
<dbReference type="SUPFAM" id="SSF55486">
    <property type="entry name" value="Metalloproteases ('zincins'), catalytic domain"/>
    <property type="match status" value="1"/>
</dbReference>
<dbReference type="Gene3D" id="3.40.390.10">
    <property type="entry name" value="Collagenase (Catalytic Domain)"/>
    <property type="match status" value="1"/>
</dbReference>
<gene>
    <name evidence="1" type="ORF">IscW_ISCW013118</name>
</gene>
<dbReference type="EMBL" id="DS910201">
    <property type="protein sequence ID" value="EEC16708.1"/>
    <property type="molecule type" value="Genomic_DNA"/>
</dbReference>
<dbReference type="AlphaFoldDB" id="B7QCY6"/>
<dbReference type="PANTHER" id="PTHR45702:SF2">
    <property type="entry name" value="KUZBANIAN, ISOFORM A"/>
    <property type="match status" value="1"/>
</dbReference>
<dbReference type="Proteomes" id="UP000001555">
    <property type="component" value="Unassembled WGS sequence"/>
</dbReference>
<dbReference type="VEuPathDB" id="VectorBase:ISCW013118"/>
<dbReference type="PaxDb" id="6945-B7QCY6"/>
<sequence length="154" mass="17090">MSERRALAGMILVDHTLYEQYLKNSDDASAREAIVSSVATHVAAASDIYMSTNFKGVVGIRFALHILRINDSSNCRGSNPYCSSDIDGPVMLTWFSEENHDDYCLSYIWTNRDFSGGLLGVAYVAHSDGTHLRWGRVAPPLWVFDEVRGSIAAR</sequence>
<dbReference type="GO" id="GO:0008237">
    <property type="term" value="F:metallopeptidase activity"/>
    <property type="evidence" value="ECO:0007669"/>
    <property type="project" value="InterPro"/>
</dbReference>
<evidence type="ECO:0000313" key="1">
    <source>
        <dbReference type="EMBL" id="EEC16708.1"/>
    </source>
</evidence>
<keyword evidence="3" id="KW-1185">Reference proteome</keyword>
<reference evidence="1 3" key="1">
    <citation type="submission" date="2008-03" db="EMBL/GenBank/DDBJ databases">
        <title>Annotation of Ixodes scapularis.</title>
        <authorList>
            <consortium name="Ixodes scapularis Genome Project Consortium"/>
            <person name="Caler E."/>
            <person name="Hannick L.I."/>
            <person name="Bidwell S."/>
            <person name="Joardar V."/>
            <person name="Thiagarajan M."/>
            <person name="Amedeo P."/>
            <person name="Galinsky K.J."/>
            <person name="Schobel S."/>
            <person name="Inman J."/>
            <person name="Hostetler J."/>
            <person name="Miller J."/>
            <person name="Hammond M."/>
            <person name="Megy K."/>
            <person name="Lawson D."/>
            <person name="Kodira C."/>
            <person name="Sutton G."/>
            <person name="Meyer J."/>
            <person name="Hill C.A."/>
            <person name="Birren B."/>
            <person name="Nene V."/>
            <person name="Collins F."/>
            <person name="Alarcon-Chaidez F."/>
            <person name="Wikel S."/>
            <person name="Strausberg R."/>
        </authorList>
    </citation>
    <scope>NUCLEOTIDE SEQUENCE [LARGE SCALE GENOMIC DNA]</scope>
    <source>
        <strain evidence="3">Wikel</strain>
        <strain evidence="1">Wikel colony</strain>
    </source>
</reference>
<dbReference type="PANTHER" id="PTHR45702">
    <property type="entry name" value="ADAM10/ADAM17 METALLOPEPTIDASE FAMILY MEMBER"/>
    <property type="match status" value="1"/>
</dbReference>
<dbReference type="InParanoid" id="B7QCY6"/>
<organism>
    <name type="scientific">Ixodes scapularis</name>
    <name type="common">Black-legged tick</name>
    <name type="synonym">Deer tick</name>
    <dbReference type="NCBI Taxonomy" id="6945"/>
    <lineage>
        <taxon>Eukaryota</taxon>
        <taxon>Metazoa</taxon>
        <taxon>Ecdysozoa</taxon>
        <taxon>Arthropoda</taxon>
        <taxon>Chelicerata</taxon>
        <taxon>Arachnida</taxon>
        <taxon>Acari</taxon>
        <taxon>Parasitiformes</taxon>
        <taxon>Ixodida</taxon>
        <taxon>Ixodoidea</taxon>
        <taxon>Ixodidae</taxon>
        <taxon>Ixodinae</taxon>
        <taxon>Ixodes</taxon>
    </lineage>
</organism>
<evidence type="ECO:0000313" key="3">
    <source>
        <dbReference type="Proteomes" id="UP000001555"/>
    </source>
</evidence>
<evidence type="ECO:0000313" key="2">
    <source>
        <dbReference type="EnsemblMetazoa" id="ISCW013118-PA"/>
    </source>
</evidence>
<accession>B7QCY6</accession>
<reference evidence="2" key="2">
    <citation type="submission" date="2020-05" db="UniProtKB">
        <authorList>
            <consortium name="EnsemblMetazoa"/>
        </authorList>
    </citation>
    <scope>IDENTIFICATION</scope>
    <source>
        <strain evidence="2">wikel</strain>
    </source>
</reference>
<name>B7QCY6_IXOSC</name>
<dbReference type="EMBL" id="ABJB010757831">
    <property type="status" value="NOT_ANNOTATED_CDS"/>
    <property type="molecule type" value="Genomic_DNA"/>
</dbReference>
<dbReference type="EnsemblMetazoa" id="ISCW013118-RA">
    <property type="protein sequence ID" value="ISCW013118-PA"/>
    <property type="gene ID" value="ISCW013118"/>
</dbReference>
<protein>
    <submittedName>
        <fullName evidence="1 2">Uncharacterized protein</fullName>
    </submittedName>
</protein>
<dbReference type="OrthoDB" id="6506526at2759"/>
<dbReference type="InterPro" id="IPR051489">
    <property type="entry name" value="ADAM_Metalloproteinase"/>
</dbReference>
<dbReference type="Pfam" id="PF13688">
    <property type="entry name" value="Reprolysin_5"/>
    <property type="match status" value="1"/>
</dbReference>
<dbReference type="VEuPathDB" id="VectorBase:ISCI013118"/>
<proteinExistence type="predicted"/>
<dbReference type="HOGENOM" id="CLU_1706230_0_0_1"/>